<name>A0A412IK25_9BACE</name>
<feature type="domain" description="Transposase IS66 central" evidence="1">
    <location>
        <begin position="2"/>
        <end position="54"/>
    </location>
</feature>
<reference evidence="2 3" key="1">
    <citation type="submission" date="2018-08" db="EMBL/GenBank/DDBJ databases">
        <title>A genome reference for cultivated species of the human gut microbiota.</title>
        <authorList>
            <person name="Zou Y."/>
            <person name="Xue W."/>
            <person name="Luo G."/>
        </authorList>
    </citation>
    <scope>NUCLEOTIDE SEQUENCE [LARGE SCALE GENOMIC DNA]</scope>
    <source>
        <strain evidence="2 3">AF22-3AC</strain>
    </source>
</reference>
<proteinExistence type="predicted"/>
<evidence type="ECO:0000259" key="1">
    <source>
        <dbReference type="Pfam" id="PF03050"/>
    </source>
</evidence>
<dbReference type="Proteomes" id="UP000283341">
    <property type="component" value="Unassembled WGS sequence"/>
</dbReference>
<dbReference type="EMBL" id="QRVJ01000005">
    <property type="protein sequence ID" value="RGS37878.1"/>
    <property type="molecule type" value="Genomic_DNA"/>
</dbReference>
<dbReference type="Pfam" id="PF03050">
    <property type="entry name" value="DDE_Tnp_IS66"/>
    <property type="match status" value="1"/>
</dbReference>
<evidence type="ECO:0000313" key="3">
    <source>
        <dbReference type="Proteomes" id="UP000283341"/>
    </source>
</evidence>
<evidence type="ECO:0000313" key="2">
    <source>
        <dbReference type="EMBL" id="RGS37878.1"/>
    </source>
</evidence>
<dbReference type="InterPro" id="IPR052344">
    <property type="entry name" value="Transposase-related"/>
</dbReference>
<gene>
    <name evidence="2" type="ORF">DWX97_09120</name>
</gene>
<dbReference type="PANTHER" id="PTHR33678">
    <property type="entry name" value="BLL1576 PROTEIN"/>
    <property type="match status" value="1"/>
</dbReference>
<sequence length="103" mass="11898">MMETALTYMLNVWDDLLKYRHRGDYTVDNMVAERAIRPFTVSRKNSLHFSSEESVDVAMTFYTIIETAKIYLSDIKGYLIHVFRELLSGNKNDETLIPSAVSV</sequence>
<dbReference type="InterPro" id="IPR004291">
    <property type="entry name" value="Transposase_IS66_central"/>
</dbReference>
<organism evidence="2 3">
    <name type="scientific">Bacteroides cellulosilyticus</name>
    <dbReference type="NCBI Taxonomy" id="246787"/>
    <lineage>
        <taxon>Bacteria</taxon>
        <taxon>Pseudomonadati</taxon>
        <taxon>Bacteroidota</taxon>
        <taxon>Bacteroidia</taxon>
        <taxon>Bacteroidales</taxon>
        <taxon>Bacteroidaceae</taxon>
        <taxon>Bacteroides</taxon>
    </lineage>
</organism>
<dbReference type="PANTHER" id="PTHR33678:SF1">
    <property type="entry name" value="BLL1576 PROTEIN"/>
    <property type="match status" value="1"/>
</dbReference>
<dbReference type="AlphaFoldDB" id="A0A412IK25"/>
<comment type="caution">
    <text evidence="2">The sequence shown here is derived from an EMBL/GenBank/DDBJ whole genome shotgun (WGS) entry which is preliminary data.</text>
</comment>
<accession>A0A412IK25</accession>
<protein>
    <recommendedName>
        <fullName evidence="1">Transposase IS66 central domain-containing protein</fullName>
    </recommendedName>
</protein>
<dbReference type="RefSeq" id="WP_118402375.1">
    <property type="nucleotide sequence ID" value="NZ_JADNFX010000002.1"/>
</dbReference>